<protein>
    <submittedName>
        <fullName evidence="1">Uncharacterized protein</fullName>
    </submittedName>
</protein>
<keyword evidence="2" id="KW-1185">Reference proteome</keyword>
<evidence type="ECO:0000313" key="1">
    <source>
        <dbReference type="EMBL" id="SDS12373.1"/>
    </source>
</evidence>
<gene>
    <name evidence="1" type="ORF">SAMN04489812_0953</name>
</gene>
<dbReference type="EMBL" id="LT629772">
    <property type="protein sequence ID" value="SDS12373.1"/>
    <property type="molecule type" value="Genomic_DNA"/>
</dbReference>
<dbReference type="OrthoDB" id="3711334at2"/>
<dbReference type="AlphaFoldDB" id="A0A1H1PMK5"/>
<proteinExistence type="predicted"/>
<organism evidence="1 2">
    <name type="scientific">Microlunatus soli</name>
    <dbReference type="NCBI Taxonomy" id="630515"/>
    <lineage>
        <taxon>Bacteria</taxon>
        <taxon>Bacillati</taxon>
        <taxon>Actinomycetota</taxon>
        <taxon>Actinomycetes</taxon>
        <taxon>Propionibacteriales</taxon>
        <taxon>Propionibacteriaceae</taxon>
        <taxon>Microlunatus</taxon>
    </lineage>
</organism>
<dbReference type="RefSeq" id="WP_157683211.1">
    <property type="nucleotide sequence ID" value="NZ_LT629772.1"/>
</dbReference>
<name>A0A1H1PMK5_9ACTN</name>
<dbReference type="STRING" id="630515.SAMN04489812_0953"/>
<sequence length="213" mass="22876">MTMVRELIRPTAEVGAAAAAELDLLEPDFDDLDNAEHADWVDAAPFRAHVRQLIESHGLTWRTVAVLAEVPAPALAGLIRGRCTAVRAGRRRGGPRSEIRRQSRPVPRLHPLIAERLFHLTSEAITAAARRPAHAGLTRSLLVALTERGWPLAEISDRTGLPAAELQAVATGRRADCSQLTEATVKAAAQALWSMTPPVSARPAPRALLADAA</sequence>
<accession>A0A1H1PMK5</accession>
<dbReference type="Proteomes" id="UP000199103">
    <property type="component" value="Chromosome I"/>
</dbReference>
<reference evidence="1 2" key="1">
    <citation type="submission" date="2016-10" db="EMBL/GenBank/DDBJ databases">
        <authorList>
            <person name="de Groot N.N."/>
        </authorList>
    </citation>
    <scope>NUCLEOTIDE SEQUENCE [LARGE SCALE GENOMIC DNA]</scope>
    <source>
        <strain evidence="1 2">DSM 21800</strain>
    </source>
</reference>
<evidence type="ECO:0000313" key="2">
    <source>
        <dbReference type="Proteomes" id="UP000199103"/>
    </source>
</evidence>